<name>A0A7I7K3V2_9MYCO</name>
<feature type="domain" description="Acyl-CoA dehydrogenase/oxidase C-terminal" evidence="6">
    <location>
        <begin position="207"/>
        <end position="338"/>
    </location>
</feature>
<evidence type="ECO:0000256" key="1">
    <source>
        <dbReference type="ARBA" id="ARBA00001974"/>
    </source>
</evidence>
<dbReference type="InterPro" id="IPR009075">
    <property type="entry name" value="AcylCo_DH/oxidase_C"/>
</dbReference>
<dbReference type="KEGG" id="mdu:MDUV_29120"/>
<sequence length="348" mass="36843">MHIGLTTEQQLLRDTVARLAETMATSDPDDIATGDRLDTQWQRITELGLPALRAPESLGLEPSGVETMVALEQLARTLTAVPALGQAVLTVELLNAAVADKEVELVADGQLRWAPVLTADLSDFASSCAGSVALDAAGATHALVAAAAGDARTLLSVPLQDRAEDVGLDLTRAMRTVHVGDADSATPVGNPIDAHRWRRVHATALTAVAADLLGVMAGALDDATRYAGERVQFGVPIGSFQAIQHLLADALVRVEGARSCVWHAAWAVDHLSADQALLAARTAKAYTSAAGREVVETSMQVLGGISITWEHSAHLRLRRMLLGRRLFGDESAHYPAIAEMRLADPMLS</sequence>
<protein>
    <submittedName>
        <fullName evidence="8">Acyl-CoA dehydrogenase</fullName>
    </submittedName>
</protein>
<dbReference type="GO" id="GO:0003995">
    <property type="term" value="F:acyl-CoA dehydrogenase activity"/>
    <property type="evidence" value="ECO:0007669"/>
    <property type="project" value="TreeGrafter"/>
</dbReference>
<dbReference type="InterPro" id="IPR036250">
    <property type="entry name" value="AcylCo_DH-like_C"/>
</dbReference>
<evidence type="ECO:0000313" key="8">
    <source>
        <dbReference type="EMBL" id="BBX18052.1"/>
    </source>
</evidence>
<evidence type="ECO:0000256" key="2">
    <source>
        <dbReference type="ARBA" id="ARBA00009347"/>
    </source>
</evidence>
<dbReference type="InterPro" id="IPR037069">
    <property type="entry name" value="AcylCoA_DH/ox_N_sf"/>
</dbReference>
<dbReference type="EMBL" id="AP022563">
    <property type="protein sequence ID" value="BBX18052.1"/>
    <property type="molecule type" value="Genomic_DNA"/>
</dbReference>
<keyword evidence="9" id="KW-1185">Reference proteome</keyword>
<dbReference type="Pfam" id="PF00441">
    <property type="entry name" value="Acyl-CoA_dh_1"/>
    <property type="match status" value="1"/>
</dbReference>
<dbReference type="InterPro" id="IPR013786">
    <property type="entry name" value="AcylCoA_DH/ox_N"/>
</dbReference>
<evidence type="ECO:0000313" key="9">
    <source>
        <dbReference type="Proteomes" id="UP000467006"/>
    </source>
</evidence>
<dbReference type="SUPFAM" id="SSF56645">
    <property type="entry name" value="Acyl-CoA dehydrogenase NM domain-like"/>
    <property type="match status" value="1"/>
</dbReference>
<proteinExistence type="inferred from homology"/>
<dbReference type="AlphaFoldDB" id="A0A7I7K3V2"/>
<organism evidence="8 9">
    <name type="scientific">Mycolicibacterium duvalii</name>
    <dbReference type="NCBI Taxonomy" id="39688"/>
    <lineage>
        <taxon>Bacteria</taxon>
        <taxon>Bacillati</taxon>
        <taxon>Actinomycetota</taxon>
        <taxon>Actinomycetes</taxon>
        <taxon>Mycobacteriales</taxon>
        <taxon>Mycobacteriaceae</taxon>
        <taxon>Mycolicibacterium</taxon>
    </lineage>
</organism>
<evidence type="ECO:0000256" key="4">
    <source>
        <dbReference type="ARBA" id="ARBA00022827"/>
    </source>
</evidence>
<comment type="similarity">
    <text evidence="2">Belongs to the acyl-CoA dehydrogenase family.</text>
</comment>
<reference evidence="8 9" key="1">
    <citation type="journal article" date="2019" name="Emerg. Microbes Infect.">
        <title>Comprehensive subspecies identification of 175 nontuberculous mycobacteria species based on 7547 genomic profiles.</title>
        <authorList>
            <person name="Matsumoto Y."/>
            <person name="Kinjo T."/>
            <person name="Motooka D."/>
            <person name="Nabeya D."/>
            <person name="Jung N."/>
            <person name="Uechi K."/>
            <person name="Horii T."/>
            <person name="Iida T."/>
            <person name="Fujita J."/>
            <person name="Nakamura S."/>
        </authorList>
    </citation>
    <scope>NUCLEOTIDE SEQUENCE [LARGE SCALE GENOMIC DNA]</scope>
    <source>
        <strain evidence="8 9">JCM 6396</strain>
    </source>
</reference>
<accession>A0A7I7K3V2</accession>
<dbReference type="SUPFAM" id="SSF47203">
    <property type="entry name" value="Acyl-CoA dehydrogenase C-terminal domain-like"/>
    <property type="match status" value="1"/>
</dbReference>
<keyword evidence="5" id="KW-0560">Oxidoreductase</keyword>
<dbReference type="Proteomes" id="UP000467006">
    <property type="component" value="Chromosome"/>
</dbReference>
<dbReference type="Gene3D" id="1.20.140.10">
    <property type="entry name" value="Butyryl-CoA Dehydrogenase, subunit A, domain 3"/>
    <property type="match status" value="1"/>
</dbReference>
<dbReference type="PANTHER" id="PTHR43884:SF20">
    <property type="entry name" value="ACYL-COA DEHYDROGENASE FADE28"/>
    <property type="match status" value="1"/>
</dbReference>
<keyword evidence="4" id="KW-0274">FAD</keyword>
<comment type="cofactor">
    <cofactor evidence="1">
        <name>FAD</name>
        <dbReference type="ChEBI" id="CHEBI:57692"/>
    </cofactor>
</comment>
<dbReference type="OrthoDB" id="4607453at2"/>
<evidence type="ECO:0000256" key="3">
    <source>
        <dbReference type="ARBA" id="ARBA00022630"/>
    </source>
</evidence>
<evidence type="ECO:0000259" key="7">
    <source>
        <dbReference type="Pfam" id="PF02771"/>
    </source>
</evidence>
<evidence type="ECO:0000259" key="6">
    <source>
        <dbReference type="Pfam" id="PF00441"/>
    </source>
</evidence>
<keyword evidence="3" id="KW-0285">Flavoprotein</keyword>
<evidence type="ECO:0000256" key="5">
    <source>
        <dbReference type="ARBA" id="ARBA00023002"/>
    </source>
</evidence>
<feature type="domain" description="Acyl-CoA dehydrogenase/oxidase N-terminal" evidence="7">
    <location>
        <begin position="6"/>
        <end position="83"/>
    </location>
</feature>
<dbReference type="RefSeq" id="WP_098003800.1">
    <property type="nucleotide sequence ID" value="NZ_AP022563.1"/>
</dbReference>
<gene>
    <name evidence="8" type="ORF">MDUV_29120</name>
</gene>
<dbReference type="Pfam" id="PF02771">
    <property type="entry name" value="Acyl-CoA_dh_N"/>
    <property type="match status" value="1"/>
</dbReference>
<dbReference type="InterPro" id="IPR009100">
    <property type="entry name" value="AcylCoA_DH/oxidase_NM_dom_sf"/>
</dbReference>
<dbReference type="Gene3D" id="1.10.540.10">
    <property type="entry name" value="Acyl-CoA dehydrogenase/oxidase, N-terminal domain"/>
    <property type="match status" value="1"/>
</dbReference>
<dbReference type="GO" id="GO:0050660">
    <property type="term" value="F:flavin adenine dinucleotide binding"/>
    <property type="evidence" value="ECO:0007669"/>
    <property type="project" value="InterPro"/>
</dbReference>
<dbReference type="PANTHER" id="PTHR43884">
    <property type="entry name" value="ACYL-COA DEHYDROGENASE"/>
    <property type="match status" value="1"/>
</dbReference>